<evidence type="ECO:0000256" key="1">
    <source>
        <dbReference type="SAM" id="Coils"/>
    </source>
</evidence>
<feature type="compositionally biased region" description="Low complexity" evidence="2">
    <location>
        <begin position="155"/>
        <end position="166"/>
    </location>
</feature>
<gene>
    <name evidence="3" type="ORF">G9U51_12065</name>
</gene>
<dbReference type="PANTHER" id="PTHR39338">
    <property type="entry name" value="BLL5662 PROTEIN-RELATED"/>
    <property type="match status" value="1"/>
</dbReference>
<feature type="region of interest" description="Disordered" evidence="2">
    <location>
        <begin position="154"/>
        <end position="186"/>
    </location>
</feature>
<evidence type="ECO:0000313" key="3">
    <source>
        <dbReference type="EMBL" id="NHN56514.1"/>
    </source>
</evidence>
<dbReference type="PIRSF" id="PIRSF010256">
    <property type="entry name" value="CoxE_vWa"/>
    <property type="match status" value="1"/>
</dbReference>
<feature type="coiled-coil region" evidence="1">
    <location>
        <begin position="82"/>
        <end position="109"/>
    </location>
</feature>
<reference evidence="3" key="1">
    <citation type="submission" date="2020-03" db="EMBL/GenBank/DDBJ databases">
        <title>Draft sequencing of Calidifontibacter sp. DB0510.</title>
        <authorList>
            <person name="Kim D.-U."/>
        </authorList>
    </citation>
    <scope>NUCLEOTIDE SEQUENCE</scope>
    <source>
        <strain evidence="3">DB0510</strain>
    </source>
</reference>
<dbReference type="Pfam" id="PF05762">
    <property type="entry name" value="VWA_CoxE"/>
    <property type="match status" value="1"/>
</dbReference>
<keyword evidence="1" id="KW-0175">Coiled coil</keyword>
<organism evidence="3 4">
    <name type="scientific">Metallococcus carri</name>
    <dbReference type="NCBI Taxonomy" id="1656884"/>
    <lineage>
        <taxon>Bacteria</taxon>
        <taxon>Bacillati</taxon>
        <taxon>Actinomycetota</taxon>
        <taxon>Actinomycetes</taxon>
        <taxon>Micrococcales</taxon>
        <taxon>Dermacoccaceae</taxon>
        <taxon>Metallococcus</taxon>
    </lineage>
</organism>
<name>A0A967B1Z6_9MICO</name>
<evidence type="ECO:0000256" key="2">
    <source>
        <dbReference type="SAM" id="MobiDB-lite"/>
    </source>
</evidence>
<proteinExistence type="predicted"/>
<dbReference type="RefSeq" id="WP_166197192.1">
    <property type="nucleotide sequence ID" value="NZ_JAAOIV010000009.1"/>
</dbReference>
<accession>A0A967B1Z6</accession>
<dbReference type="InterPro" id="IPR011195">
    <property type="entry name" value="UCP010256"/>
</dbReference>
<dbReference type="PANTHER" id="PTHR39338:SF5">
    <property type="entry name" value="BLR6139 PROTEIN"/>
    <property type="match status" value="1"/>
</dbReference>
<comment type="caution">
    <text evidence="3">The sequence shown here is derived from an EMBL/GenBank/DDBJ whole genome shotgun (WGS) entry which is preliminary data.</text>
</comment>
<evidence type="ECO:0000313" key="4">
    <source>
        <dbReference type="Proteomes" id="UP000744769"/>
    </source>
</evidence>
<feature type="compositionally biased region" description="Gly residues" evidence="2">
    <location>
        <begin position="167"/>
        <end position="179"/>
    </location>
</feature>
<dbReference type="EMBL" id="JAAOIV010000009">
    <property type="protein sequence ID" value="NHN56514.1"/>
    <property type="molecule type" value="Genomic_DNA"/>
</dbReference>
<dbReference type="Proteomes" id="UP000744769">
    <property type="component" value="Unassembled WGS sequence"/>
</dbReference>
<sequence>MPDAVADRLVALVGAMREHGLSVGTAETVTAAEAINVLGMHDRALLRDGLAATLVRSGEGRPVFDQLFDLYFPTAPLARSAAASAAADVEQLRAQLTDALARNDDAALDALAAAAVELLGRVPGEAQDRGWSSAQTLDRLAPQRTIAAAEQQVLAGTPAPSSASEGAGSGDGQRQGQGGHSFTDRLVRDELRAGVDRFRQRVTAEALRRNTAVRQRDRIARYGVRATADRRDFLQMGTGDLAALRREIDPLARKLATRLEQRRRSGRGELDIRRTLRASMATGGVPIDPAYKHRRRHRPDLVVLADLSGSVGGFSSFTMLLMQALQGEFRHLRLFGFVSSTADITDAVRTAPTGVSLTSWALRSAPLTTLGSSSSYGGALTSFERDFPGAVGPRSTLLVLGDARTNHGDPALGILSDLVHRARHAAWLNPEAERSWGAGDSVAHLYRRIIRMHECRNAAQLRRFVAATLPI</sequence>
<dbReference type="InterPro" id="IPR008912">
    <property type="entry name" value="Uncharacterised_CoxE"/>
</dbReference>
<keyword evidence="4" id="KW-1185">Reference proteome</keyword>
<protein>
    <submittedName>
        <fullName evidence="3">VWA domain-containing protein</fullName>
    </submittedName>
</protein>
<dbReference type="AlphaFoldDB" id="A0A967B1Z6"/>